<gene>
    <name evidence="2" type="ORF">ACAOBT_LOCUS21827</name>
</gene>
<dbReference type="AlphaFoldDB" id="A0A9P0PPH9"/>
<evidence type="ECO:0000256" key="1">
    <source>
        <dbReference type="SAM" id="Phobius"/>
    </source>
</evidence>
<keyword evidence="1" id="KW-0472">Membrane</keyword>
<comment type="caution">
    <text evidence="2">The sequence shown here is derived from an EMBL/GenBank/DDBJ whole genome shotgun (WGS) entry which is preliminary data.</text>
</comment>
<keyword evidence="3" id="KW-1185">Reference proteome</keyword>
<name>A0A9P0PPH9_ACAOB</name>
<evidence type="ECO:0000313" key="2">
    <source>
        <dbReference type="EMBL" id="CAH1993939.1"/>
    </source>
</evidence>
<keyword evidence="1" id="KW-1133">Transmembrane helix</keyword>
<dbReference type="OrthoDB" id="6711456at2759"/>
<keyword evidence="1" id="KW-0812">Transmembrane</keyword>
<dbReference type="InterPro" id="IPR040350">
    <property type="entry name" value="TMEM272"/>
</dbReference>
<dbReference type="EMBL" id="CAKOFQ010007188">
    <property type="protein sequence ID" value="CAH1993939.1"/>
    <property type="molecule type" value="Genomic_DNA"/>
</dbReference>
<feature type="transmembrane region" description="Helical" evidence="1">
    <location>
        <begin position="118"/>
        <end position="141"/>
    </location>
</feature>
<feature type="transmembrane region" description="Helical" evidence="1">
    <location>
        <begin position="60"/>
        <end position="80"/>
    </location>
</feature>
<dbReference type="PANTHER" id="PTHR33444:SF2">
    <property type="entry name" value="MARVEL DOMAIN-CONTAINING PROTEIN"/>
    <property type="match status" value="1"/>
</dbReference>
<feature type="transmembrane region" description="Helical" evidence="1">
    <location>
        <begin position="162"/>
        <end position="189"/>
    </location>
</feature>
<proteinExistence type="predicted"/>
<organism evidence="2 3">
    <name type="scientific">Acanthoscelides obtectus</name>
    <name type="common">Bean weevil</name>
    <name type="synonym">Bruchus obtectus</name>
    <dbReference type="NCBI Taxonomy" id="200917"/>
    <lineage>
        <taxon>Eukaryota</taxon>
        <taxon>Metazoa</taxon>
        <taxon>Ecdysozoa</taxon>
        <taxon>Arthropoda</taxon>
        <taxon>Hexapoda</taxon>
        <taxon>Insecta</taxon>
        <taxon>Pterygota</taxon>
        <taxon>Neoptera</taxon>
        <taxon>Endopterygota</taxon>
        <taxon>Coleoptera</taxon>
        <taxon>Polyphaga</taxon>
        <taxon>Cucujiformia</taxon>
        <taxon>Chrysomeloidea</taxon>
        <taxon>Chrysomelidae</taxon>
        <taxon>Bruchinae</taxon>
        <taxon>Bruchini</taxon>
        <taxon>Acanthoscelides</taxon>
    </lineage>
</organism>
<accession>A0A9P0PPH9</accession>
<dbReference type="PANTHER" id="PTHR33444">
    <property type="entry name" value="SI:DKEY-19B23.12-RELATED"/>
    <property type="match status" value="1"/>
</dbReference>
<sequence length="192" mass="22141">MPISPRWSYISNVSDVSGYSGTSVYIRGEEEALLVNKAFQNVTNYVYRKPNPYPQDTKRLGIIVLIFCIAIPVVKIIIGITHRNECDTNKHIPTLLYITGFLQVCFAVTFIVKFLSKMIFQLILGVGCVTMFLIGSVGTFIEYQPDYYKGSWRYCDYNLYMFAFFCYIAEYLMLAVVVLYVCIMFAFYIPDE</sequence>
<evidence type="ECO:0000313" key="3">
    <source>
        <dbReference type="Proteomes" id="UP001152888"/>
    </source>
</evidence>
<dbReference type="Proteomes" id="UP001152888">
    <property type="component" value="Unassembled WGS sequence"/>
</dbReference>
<reference evidence="2" key="1">
    <citation type="submission" date="2022-03" db="EMBL/GenBank/DDBJ databases">
        <authorList>
            <person name="Sayadi A."/>
        </authorList>
    </citation>
    <scope>NUCLEOTIDE SEQUENCE</scope>
</reference>
<protein>
    <submittedName>
        <fullName evidence="2">Uncharacterized protein</fullName>
    </submittedName>
</protein>
<feature type="transmembrane region" description="Helical" evidence="1">
    <location>
        <begin position="92"/>
        <end position="112"/>
    </location>
</feature>